<dbReference type="PRINTS" id="PR00344">
    <property type="entry name" value="BCTRLSENSOR"/>
</dbReference>
<evidence type="ECO:0000259" key="7">
    <source>
        <dbReference type="PROSITE" id="PS50109"/>
    </source>
</evidence>
<comment type="caution">
    <text evidence="8">The sequence shown here is derived from an EMBL/GenBank/DDBJ whole genome shotgun (WGS) entry which is preliminary data.</text>
</comment>
<keyword evidence="9" id="KW-1185">Reference proteome</keyword>
<dbReference type="PANTHER" id="PTHR44936">
    <property type="entry name" value="SENSOR PROTEIN CREC"/>
    <property type="match status" value="1"/>
</dbReference>
<dbReference type="PANTHER" id="PTHR44936:SF10">
    <property type="entry name" value="SENSOR PROTEIN RSTB"/>
    <property type="match status" value="1"/>
</dbReference>
<keyword evidence="3" id="KW-0808">Transferase</keyword>
<protein>
    <recommendedName>
        <fullName evidence="2">histidine kinase</fullName>
        <ecNumber evidence="2">2.7.13.3</ecNumber>
    </recommendedName>
</protein>
<dbReference type="EMBL" id="WTVR01000072">
    <property type="protein sequence ID" value="NMF91244.1"/>
    <property type="molecule type" value="Genomic_DNA"/>
</dbReference>
<feature type="non-terminal residue" evidence="8">
    <location>
        <position position="1"/>
    </location>
</feature>
<keyword evidence="4" id="KW-0547">Nucleotide-binding</keyword>
<evidence type="ECO:0000256" key="4">
    <source>
        <dbReference type="ARBA" id="ARBA00022741"/>
    </source>
</evidence>
<evidence type="ECO:0000256" key="2">
    <source>
        <dbReference type="ARBA" id="ARBA00012438"/>
    </source>
</evidence>
<dbReference type="Gene3D" id="3.30.565.10">
    <property type="entry name" value="Histidine kinase-like ATPase, C-terminal domain"/>
    <property type="match status" value="1"/>
</dbReference>
<organism evidence="8 9">
    <name type="scientific">Aromatoleum petrolei</name>
    <dbReference type="NCBI Taxonomy" id="76116"/>
    <lineage>
        <taxon>Bacteria</taxon>
        <taxon>Pseudomonadati</taxon>
        <taxon>Pseudomonadota</taxon>
        <taxon>Betaproteobacteria</taxon>
        <taxon>Rhodocyclales</taxon>
        <taxon>Rhodocyclaceae</taxon>
        <taxon>Aromatoleum</taxon>
    </lineage>
</organism>
<dbReference type="EC" id="2.7.13.3" evidence="2"/>
<dbReference type="InterPro" id="IPR004358">
    <property type="entry name" value="Sig_transdc_His_kin-like_C"/>
</dbReference>
<dbReference type="InterPro" id="IPR036890">
    <property type="entry name" value="HATPase_C_sf"/>
</dbReference>
<evidence type="ECO:0000256" key="5">
    <source>
        <dbReference type="ARBA" id="ARBA00022777"/>
    </source>
</evidence>
<evidence type="ECO:0000313" key="9">
    <source>
        <dbReference type="Proteomes" id="UP000652074"/>
    </source>
</evidence>
<dbReference type="InterPro" id="IPR003594">
    <property type="entry name" value="HATPase_dom"/>
</dbReference>
<dbReference type="SUPFAM" id="SSF55874">
    <property type="entry name" value="ATPase domain of HSP90 chaperone/DNA topoisomerase II/histidine kinase"/>
    <property type="match status" value="1"/>
</dbReference>
<feature type="domain" description="Histidine kinase" evidence="7">
    <location>
        <begin position="1"/>
        <end position="77"/>
    </location>
</feature>
<proteinExistence type="predicted"/>
<dbReference type="InterPro" id="IPR050980">
    <property type="entry name" value="2C_sensor_his_kinase"/>
</dbReference>
<dbReference type="Pfam" id="PF02518">
    <property type="entry name" value="HATPase_c"/>
    <property type="match status" value="1"/>
</dbReference>
<evidence type="ECO:0000256" key="3">
    <source>
        <dbReference type="ARBA" id="ARBA00022679"/>
    </source>
</evidence>
<sequence length="80" mass="8348">VGRAGDAVVIEVADRGAGIPELVRETARHGPLTERPEGMGVGLFLAYVAVEHHGGTLDFRPRPGGGTVARLAIPLRSARP</sequence>
<dbReference type="InterPro" id="IPR005467">
    <property type="entry name" value="His_kinase_dom"/>
</dbReference>
<keyword evidence="5 8" id="KW-0418">Kinase</keyword>
<keyword evidence="6" id="KW-0067">ATP-binding</keyword>
<evidence type="ECO:0000256" key="6">
    <source>
        <dbReference type="ARBA" id="ARBA00022840"/>
    </source>
</evidence>
<dbReference type="Proteomes" id="UP000652074">
    <property type="component" value="Unassembled WGS sequence"/>
</dbReference>
<dbReference type="PROSITE" id="PS50109">
    <property type="entry name" value="HIS_KIN"/>
    <property type="match status" value="1"/>
</dbReference>
<evidence type="ECO:0000256" key="1">
    <source>
        <dbReference type="ARBA" id="ARBA00000085"/>
    </source>
</evidence>
<accession>A0ABX1MYW7</accession>
<evidence type="ECO:0000313" key="8">
    <source>
        <dbReference type="EMBL" id="NMF91244.1"/>
    </source>
</evidence>
<comment type="catalytic activity">
    <reaction evidence="1">
        <text>ATP + protein L-histidine = ADP + protein N-phospho-L-histidine.</text>
        <dbReference type="EC" id="2.7.13.3"/>
    </reaction>
</comment>
<dbReference type="GO" id="GO:0016301">
    <property type="term" value="F:kinase activity"/>
    <property type="evidence" value="ECO:0007669"/>
    <property type="project" value="UniProtKB-KW"/>
</dbReference>
<name>A0ABX1MYW7_9RHOO</name>
<reference evidence="8 9" key="1">
    <citation type="submission" date="2019-12" db="EMBL/GenBank/DDBJ databases">
        <title>Comparative genomics gives insights into the taxonomy of the Azoarcus-Aromatoleum group and reveals separate origins of nif in the plant-associated Azoarcus and non-plant-associated Aromatoleum sub-groups.</title>
        <authorList>
            <person name="Lafos M."/>
            <person name="Maluk M."/>
            <person name="Batista M."/>
            <person name="Junghare M."/>
            <person name="Carmona M."/>
            <person name="Faoro H."/>
            <person name="Cruz L.M."/>
            <person name="Battistoni F."/>
            <person name="De Souza E."/>
            <person name="Pedrosa F."/>
            <person name="Chen W.-M."/>
            <person name="Poole P.S."/>
            <person name="Dixon R.A."/>
            <person name="James E.K."/>
        </authorList>
    </citation>
    <scope>NUCLEOTIDE SEQUENCE [LARGE SCALE GENOMIC DNA]</scope>
    <source>
        <strain evidence="8 9">ToN1</strain>
    </source>
</reference>
<gene>
    <name evidence="8" type="ORF">GPA26_22525</name>
</gene>